<evidence type="ECO:0000256" key="17">
    <source>
        <dbReference type="PIRNR" id="PIRNR036687"/>
    </source>
</evidence>
<feature type="domain" description="Aconitase B HEAT-like" evidence="20">
    <location>
        <begin position="4"/>
        <end position="156"/>
    </location>
</feature>
<evidence type="ECO:0000256" key="9">
    <source>
        <dbReference type="ARBA" id="ARBA00022485"/>
    </source>
</evidence>
<dbReference type="PIRSF" id="PIRSF036687">
    <property type="entry name" value="AcnB"/>
    <property type="match status" value="1"/>
</dbReference>
<dbReference type="InterPro" id="IPR004406">
    <property type="entry name" value="Aconitase_B"/>
</dbReference>
<dbReference type="Pfam" id="PF06434">
    <property type="entry name" value="Aconitase_2_N"/>
    <property type="match status" value="1"/>
</dbReference>
<evidence type="ECO:0000256" key="7">
    <source>
        <dbReference type="ARBA" id="ARBA00013250"/>
    </source>
</evidence>
<dbReference type="RefSeq" id="WP_265281108.1">
    <property type="nucleotide sequence ID" value="NZ_QZCW01000001.1"/>
</dbReference>
<keyword evidence="22" id="KW-1185">Reference proteome</keyword>
<dbReference type="CDD" id="cd01576">
    <property type="entry name" value="AcnB_Swivel"/>
    <property type="match status" value="1"/>
</dbReference>
<comment type="cofactor">
    <cofactor evidence="2">
        <name>[4Fe-4S] cluster</name>
        <dbReference type="ChEBI" id="CHEBI:49883"/>
    </cofactor>
</comment>
<evidence type="ECO:0000313" key="21">
    <source>
        <dbReference type="EMBL" id="MCW5320317.1"/>
    </source>
</evidence>
<evidence type="ECO:0000256" key="3">
    <source>
        <dbReference type="ARBA" id="ARBA00004717"/>
    </source>
</evidence>
<feature type="domain" description="Aconitase B swivel" evidence="19">
    <location>
        <begin position="168"/>
        <end position="380"/>
    </location>
</feature>
<comment type="pathway">
    <text evidence="3 17">Carbohydrate metabolism; tricarboxylic acid cycle; isocitrate from oxaloacetate: step 2/2.</text>
</comment>
<evidence type="ECO:0000313" key="22">
    <source>
        <dbReference type="Proteomes" id="UP001208935"/>
    </source>
</evidence>
<name>A0ABT3KQA4_9BURK</name>
<evidence type="ECO:0000256" key="16">
    <source>
        <dbReference type="ARBA" id="ARBA00023501"/>
    </source>
</evidence>
<dbReference type="InterPro" id="IPR015929">
    <property type="entry name" value="Aconitase_B_swivel"/>
</dbReference>
<dbReference type="InterPro" id="IPR015931">
    <property type="entry name" value="Acnase/IPM_dHydase_lsu_aba_1/3"/>
</dbReference>
<dbReference type="InterPro" id="IPR036288">
    <property type="entry name" value="Aconitase_B_HEAT-like_dom_sf"/>
</dbReference>
<dbReference type="Gene3D" id="3.20.19.10">
    <property type="entry name" value="Aconitase, domain 4"/>
    <property type="match status" value="1"/>
</dbReference>
<sequence>MLQAYREHVAERAALGIPPLPLSAKQTGELVELLKNPPAGEESTLVELITGRVPAGVDDAAKVKVSYLAAVAHGSEKCPLIDREKATQLLGTMLGGYNLTPLIELLDDAAIAPVAAEALKKTLLMFDQFHDVKAKADQGNPFAQAVLQSWADAEWFTSRPEVPQSIRITVFKVSGETNTDDLSPAPDAWSRPDIPLHALAMLKNRRDGITPEEDGRRGPVQFIQDLRARGRIVAYVGDVVGTGSSRKSATNSVLWFTGEDIPCVPNKRFGGVCLGAKIAPIFYNTMEDAGALPIELDVGQMHMGDEIELQPYAGKALKDGRVIAEFQVRSEVLFDEVRAGGRIALIIGRGLTAKARAALGLPASTLFRLPQAPAASGRGFTLAQKMVGRACGLPEGQGVLPGSYCEPRMASVGSQDTTGPMTRDELKDLACLGFSADLVMQSFCHTAAYPKPVDVKMHHELPDFMSTRGGISLQPGDGIIHSWLNRMLLPDSVGTGGDSHTRFPIGISFPAGSGLVAFAAATGVMPLDMPESVLVRFKGRMQPGVTLRDLVHAIPLYAIRTGLLSVAKQGKKNIFSGRILEIEGLPDLKVEQAFELSDASAERSAAGCTVRLNKEPVIEYIHSNIVLLKNMIAQGYADARTIARRIEAMQNWLANPELLAPDADAQYAAVIEIDLNEIHEPIVCCPNDPDDAKTLSDVAGATIDEVFIGSCMTNIGHFRAASKLLEGRKDLPVKLWMAPPTKMDAQQLTQEGHYGVFGSAGARMEMPGCSLCMGNQAQVKEGATVMSTSTRNFPNRLGKNTQVYLGSAELAAICSRLGRIPSRQEYLADMGVVQQNGERIYQYMNFDRIAAFKEVADGVAA</sequence>
<gene>
    <name evidence="21" type="ORF">D5039_03705</name>
</gene>
<keyword evidence="9" id="KW-0004">4Fe-4S</keyword>
<evidence type="ECO:0000256" key="14">
    <source>
        <dbReference type="ARBA" id="ARBA00023014"/>
    </source>
</evidence>
<keyword evidence="10 17" id="KW-0816">Tricarboxylic acid cycle</keyword>
<dbReference type="Gene3D" id="1.25.40.310">
    <property type="entry name" value="Aconitate B, HEAT-like domain"/>
    <property type="match status" value="1"/>
</dbReference>
<keyword evidence="11" id="KW-0479">Metal-binding</keyword>
<evidence type="ECO:0000256" key="4">
    <source>
        <dbReference type="ARBA" id="ARBA00005026"/>
    </source>
</evidence>
<proteinExistence type="inferred from homology"/>
<evidence type="ECO:0000256" key="10">
    <source>
        <dbReference type="ARBA" id="ARBA00022532"/>
    </source>
</evidence>
<dbReference type="EMBL" id="QZCW01000001">
    <property type="protein sequence ID" value="MCW5320317.1"/>
    <property type="molecule type" value="Genomic_DNA"/>
</dbReference>
<evidence type="ECO:0000259" key="19">
    <source>
        <dbReference type="Pfam" id="PF06434"/>
    </source>
</evidence>
<dbReference type="Pfam" id="PF00330">
    <property type="entry name" value="Aconitase"/>
    <property type="match status" value="1"/>
</dbReference>
<dbReference type="InterPro" id="IPR036008">
    <property type="entry name" value="Aconitase_4Fe-4S_dom"/>
</dbReference>
<dbReference type="EC" id="4.2.1.3" evidence="6 17"/>
<dbReference type="InterPro" id="IPR015933">
    <property type="entry name" value="Aconitase_B_HEAT-like_dom"/>
</dbReference>
<evidence type="ECO:0000256" key="8">
    <source>
        <dbReference type="ARBA" id="ARBA00019379"/>
    </source>
</evidence>
<keyword evidence="12" id="KW-0694">RNA-binding</keyword>
<dbReference type="GO" id="GO:0003994">
    <property type="term" value="F:aconitate hydratase activity"/>
    <property type="evidence" value="ECO:0007669"/>
    <property type="project" value="UniProtKB-EC"/>
</dbReference>
<dbReference type="CDD" id="cd01581">
    <property type="entry name" value="AcnB"/>
    <property type="match status" value="1"/>
</dbReference>
<dbReference type="PROSITE" id="PS00450">
    <property type="entry name" value="ACONITASE_1"/>
    <property type="match status" value="1"/>
</dbReference>
<evidence type="ECO:0000256" key="15">
    <source>
        <dbReference type="ARBA" id="ARBA00023239"/>
    </source>
</evidence>
<dbReference type="SUPFAM" id="SSF74778">
    <property type="entry name" value="Aconitase B, N-terminal domain"/>
    <property type="match status" value="1"/>
</dbReference>
<comment type="similarity">
    <text evidence="5 17">Belongs to the aconitase/IPM isomerase family.</text>
</comment>
<feature type="domain" description="Aconitase/3-isopropylmalate dehydratase large subunit alpha/beta/alpha" evidence="18">
    <location>
        <begin position="470"/>
        <end position="814"/>
    </location>
</feature>
<dbReference type="SUPFAM" id="SSF53732">
    <property type="entry name" value="Aconitase iron-sulfur domain"/>
    <property type="match status" value="1"/>
</dbReference>
<dbReference type="InterPro" id="IPR018136">
    <property type="entry name" value="Aconitase_4Fe-4S_BS"/>
</dbReference>
<evidence type="ECO:0000256" key="11">
    <source>
        <dbReference type="ARBA" id="ARBA00022723"/>
    </source>
</evidence>
<dbReference type="NCBIfam" id="TIGR00117">
    <property type="entry name" value="acnB"/>
    <property type="match status" value="1"/>
</dbReference>
<evidence type="ECO:0000259" key="20">
    <source>
        <dbReference type="Pfam" id="PF11791"/>
    </source>
</evidence>
<comment type="caution">
    <text evidence="21">The sequence shown here is derived from an EMBL/GenBank/DDBJ whole genome shotgun (WGS) entry which is preliminary data.</text>
</comment>
<dbReference type="SUPFAM" id="SSF52016">
    <property type="entry name" value="LeuD/IlvD-like"/>
    <property type="match status" value="1"/>
</dbReference>
<organism evidence="21 22">
    <name type="scientific">Verminephrobacter aporrectodeae subsp. tuberculatae</name>
    <dbReference type="NCBI Taxonomy" id="1110392"/>
    <lineage>
        <taxon>Bacteria</taxon>
        <taxon>Pseudomonadati</taxon>
        <taxon>Pseudomonadota</taxon>
        <taxon>Betaproteobacteria</taxon>
        <taxon>Burkholderiales</taxon>
        <taxon>Comamonadaceae</taxon>
        <taxon>Verminephrobacter</taxon>
    </lineage>
</organism>
<evidence type="ECO:0000256" key="5">
    <source>
        <dbReference type="ARBA" id="ARBA00007185"/>
    </source>
</evidence>
<accession>A0ABT3KQA4</accession>
<dbReference type="NCBIfam" id="NF006690">
    <property type="entry name" value="PRK09238.1"/>
    <property type="match status" value="1"/>
</dbReference>
<evidence type="ECO:0000256" key="6">
    <source>
        <dbReference type="ARBA" id="ARBA00012926"/>
    </source>
</evidence>
<evidence type="ECO:0000259" key="18">
    <source>
        <dbReference type="Pfam" id="PF00330"/>
    </source>
</evidence>
<dbReference type="Pfam" id="PF11791">
    <property type="entry name" value="Aconitase_B_N"/>
    <property type="match status" value="1"/>
</dbReference>
<evidence type="ECO:0000256" key="1">
    <source>
        <dbReference type="ARBA" id="ARBA00000118"/>
    </source>
</evidence>
<keyword evidence="15 17" id="KW-0456">Lyase</keyword>
<dbReference type="Proteomes" id="UP001208935">
    <property type="component" value="Unassembled WGS sequence"/>
</dbReference>
<dbReference type="PANTHER" id="PTHR43160:SF4">
    <property type="entry name" value="ACONITATE HYDRATASE B"/>
    <property type="match status" value="1"/>
</dbReference>
<dbReference type="Gene3D" id="3.30.499.10">
    <property type="entry name" value="Aconitase, domain 3"/>
    <property type="match status" value="2"/>
</dbReference>
<dbReference type="GO" id="GO:0047456">
    <property type="term" value="F:2-methylisocitrate dehydratase activity"/>
    <property type="evidence" value="ECO:0007669"/>
    <property type="project" value="UniProtKB-EC"/>
</dbReference>
<keyword evidence="14" id="KW-0411">Iron-sulfur</keyword>
<dbReference type="Gene3D" id="3.40.1060.10">
    <property type="entry name" value="Aconitase, Domain 2"/>
    <property type="match status" value="1"/>
</dbReference>
<dbReference type="EC" id="4.2.1.99" evidence="7 17"/>
<comment type="catalytic activity">
    <reaction evidence="16 17">
        <text>citrate = D-threo-isocitrate</text>
        <dbReference type="Rhea" id="RHEA:10336"/>
        <dbReference type="ChEBI" id="CHEBI:15562"/>
        <dbReference type="ChEBI" id="CHEBI:16947"/>
        <dbReference type="EC" id="4.2.1.3"/>
    </reaction>
</comment>
<evidence type="ECO:0000256" key="13">
    <source>
        <dbReference type="ARBA" id="ARBA00023004"/>
    </source>
</evidence>
<comment type="catalytic activity">
    <reaction evidence="1 17">
        <text>(2S,3R)-3-hydroxybutane-1,2,3-tricarboxylate = 2-methyl-cis-aconitate + H2O</text>
        <dbReference type="Rhea" id="RHEA:17941"/>
        <dbReference type="ChEBI" id="CHEBI:15377"/>
        <dbReference type="ChEBI" id="CHEBI:57429"/>
        <dbReference type="ChEBI" id="CHEBI:57872"/>
        <dbReference type="EC" id="4.2.1.99"/>
    </reaction>
</comment>
<keyword evidence="13" id="KW-0408">Iron</keyword>
<dbReference type="PANTHER" id="PTHR43160">
    <property type="entry name" value="ACONITATE HYDRATASE B"/>
    <property type="match status" value="1"/>
</dbReference>
<evidence type="ECO:0000256" key="12">
    <source>
        <dbReference type="ARBA" id="ARBA00022884"/>
    </source>
</evidence>
<comment type="pathway">
    <text evidence="4">Organic acid metabolism; propanoate degradation.</text>
</comment>
<protein>
    <recommendedName>
        <fullName evidence="8 17">Aconitate hydratase B</fullName>
        <ecNumber evidence="6 17">4.2.1.3</ecNumber>
        <ecNumber evidence="7 17">4.2.1.99</ecNumber>
    </recommendedName>
    <alternativeName>
        <fullName evidence="17">2-methylisocitrate dehydratase</fullName>
    </alternativeName>
</protein>
<dbReference type="InterPro" id="IPR015932">
    <property type="entry name" value="Aconitase_dom2"/>
</dbReference>
<evidence type="ECO:0000256" key="2">
    <source>
        <dbReference type="ARBA" id="ARBA00001966"/>
    </source>
</evidence>
<dbReference type="InterPro" id="IPR050926">
    <property type="entry name" value="Aconitase/IPM_isomerase"/>
</dbReference>
<reference evidence="22" key="1">
    <citation type="submission" date="2023-07" db="EMBL/GenBank/DDBJ databases">
        <title>Verminephrobacter genomes.</title>
        <authorList>
            <person name="Lund M.B."/>
        </authorList>
    </citation>
    <scope>NUCLEOTIDE SEQUENCE [LARGE SCALE GENOMIC DNA]</scope>
    <source>
        <strain evidence="22">AtM5-05</strain>
    </source>
</reference>
<dbReference type="InterPro" id="IPR015928">
    <property type="entry name" value="Aconitase/3IPM_dehydase_swvl"/>
</dbReference>
<dbReference type="InterPro" id="IPR001030">
    <property type="entry name" value="Acoase/IPM_deHydtase_lsu_aba"/>
</dbReference>